<dbReference type="STRING" id="1852522.SAMN06295960_0257"/>
<dbReference type="Proteomes" id="UP000193834">
    <property type="component" value="Unassembled WGS sequence"/>
</dbReference>
<keyword evidence="4" id="KW-1185">Reference proteome</keyword>
<evidence type="ECO:0000313" key="4">
    <source>
        <dbReference type="Proteomes" id="UP000193834"/>
    </source>
</evidence>
<dbReference type="Pfam" id="PF12773">
    <property type="entry name" value="DZR"/>
    <property type="match status" value="1"/>
</dbReference>
<dbReference type="OrthoDB" id="2066200at2"/>
<feature type="coiled-coil region" evidence="1">
    <location>
        <begin position="17"/>
        <end position="92"/>
    </location>
</feature>
<dbReference type="EMBL" id="FXAZ01000001">
    <property type="protein sequence ID" value="SMG11386.1"/>
    <property type="molecule type" value="Genomic_DNA"/>
</dbReference>
<dbReference type="InterPro" id="IPR025874">
    <property type="entry name" value="DZR"/>
</dbReference>
<sequence length="155" mass="17030">MSFLNKFKKGVAEAGTLAKVTVEVNRLKLQISNKKKEIQEQYSRIGETVFQIRQQGESEASLAAIDEQCAKILEIQGEMQQLELKINELSNEKICGCGKVLDLDAKFCVSCGHKFEEAVEVFTEPEEAETAACPSCQQAVQIDAKFCGSCGCTLS</sequence>
<name>A0A1X7IB30_9BACL</name>
<dbReference type="AlphaFoldDB" id="A0A1X7IB30"/>
<proteinExistence type="predicted"/>
<evidence type="ECO:0000256" key="1">
    <source>
        <dbReference type="SAM" id="Coils"/>
    </source>
</evidence>
<reference evidence="3 4" key="1">
    <citation type="submission" date="2017-04" db="EMBL/GenBank/DDBJ databases">
        <authorList>
            <person name="Afonso C.L."/>
            <person name="Miller P.J."/>
            <person name="Scott M.A."/>
            <person name="Spackman E."/>
            <person name="Goraichik I."/>
            <person name="Dimitrov K.M."/>
            <person name="Suarez D.L."/>
            <person name="Swayne D.E."/>
        </authorList>
    </citation>
    <scope>NUCLEOTIDE SEQUENCE [LARGE SCALE GENOMIC DNA]</scope>
    <source>
        <strain evidence="3 4">11</strain>
    </source>
</reference>
<protein>
    <submittedName>
        <fullName evidence="3">Double zinc ribbon</fullName>
    </submittedName>
</protein>
<organism evidence="3 4">
    <name type="scientific">Paenibacillus aquistagni</name>
    <dbReference type="NCBI Taxonomy" id="1852522"/>
    <lineage>
        <taxon>Bacteria</taxon>
        <taxon>Bacillati</taxon>
        <taxon>Bacillota</taxon>
        <taxon>Bacilli</taxon>
        <taxon>Bacillales</taxon>
        <taxon>Paenibacillaceae</taxon>
        <taxon>Paenibacillus</taxon>
    </lineage>
</organism>
<evidence type="ECO:0000313" key="3">
    <source>
        <dbReference type="EMBL" id="SMG11386.1"/>
    </source>
</evidence>
<gene>
    <name evidence="3" type="ORF">SAMN06295960_0257</name>
</gene>
<dbReference type="RefSeq" id="WP_085492547.1">
    <property type="nucleotide sequence ID" value="NZ_FXAZ01000001.1"/>
</dbReference>
<keyword evidence="1" id="KW-0175">Coiled coil</keyword>
<accession>A0A1X7IB30</accession>
<evidence type="ECO:0000259" key="2">
    <source>
        <dbReference type="Pfam" id="PF12773"/>
    </source>
</evidence>
<feature type="domain" description="DZANK-type" evidence="2">
    <location>
        <begin position="97"/>
        <end position="151"/>
    </location>
</feature>